<sequence>MGKGMSARAVAGRGVHRRLAAQMRESDRRDQHGAWIVAVPLQWVMRFVFWELLESGRSGRGPLERPSCRVGVKPTSLSCRTRAAKVCQEEPAQTESQLVGWPPFPYEATRTRRRSRTVENEGSHSEETDLVMVTGEVLAADGVERKVPGCGMPWPPGVAPPGGTRCQTMALALSVNVLALREASCRRYLDNSKTIDTLLKLLNNTLSI</sequence>
<protein>
    <submittedName>
        <fullName evidence="1">Uncharacterized protein</fullName>
    </submittedName>
</protein>
<proteinExistence type="predicted"/>
<comment type="caution">
    <text evidence="1">The sequence shown here is derived from an EMBL/GenBank/DDBJ whole genome shotgun (WGS) entry which is preliminary data.</text>
</comment>
<organism evidence="1 2">
    <name type="scientific">Colletotrichum zoysiae</name>
    <dbReference type="NCBI Taxonomy" id="1216348"/>
    <lineage>
        <taxon>Eukaryota</taxon>
        <taxon>Fungi</taxon>
        <taxon>Dikarya</taxon>
        <taxon>Ascomycota</taxon>
        <taxon>Pezizomycotina</taxon>
        <taxon>Sordariomycetes</taxon>
        <taxon>Hypocreomycetidae</taxon>
        <taxon>Glomerellales</taxon>
        <taxon>Glomerellaceae</taxon>
        <taxon>Colletotrichum</taxon>
        <taxon>Colletotrichum graminicola species complex</taxon>
    </lineage>
</organism>
<evidence type="ECO:0000313" key="2">
    <source>
        <dbReference type="Proteomes" id="UP001232148"/>
    </source>
</evidence>
<evidence type="ECO:0000313" key="1">
    <source>
        <dbReference type="EMBL" id="KAK2031123.1"/>
    </source>
</evidence>
<name>A0AAD9M758_9PEZI</name>
<dbReference type="Proteomes" id="UP001232148">
    <property type="component" value="Unassembled WGS sequence"/>
</dbReference>
<keyword evidence="2" id="KW-1185">Reference proteome</keyword>
<dbReference type="EMBL" id="MU842844">
    <property type="protein sequence ID" value="KAK2031123.1"/>
    <property type="molecule type" value="Genomic_DNA"/>
</dbReference>
<gene>
    <name evidence="1" type="ORF">LX32DRAFT_651091</name>
</gene>
<dbReference type="AlphaFoldDB" id="A0AAD9M758"/>
<accession>A0AAD9M758</accession>
<reference evidence="1" key="1">
    <citation type="submission" date="2021-06" db="EMBL/GenBank/DDBJ databases">
        <title>Comparative genomics, transcriptomics and evolutionary studies reveal genomic signatures of adaptation to plant cell wall in hemibiotrophic fungi.</title>
        <authorList>
            <consortium name="DOE Joint Genome Institute"/>
            <person name="Baroncelli R."/>
            <person name="Diaz J.F."/>
            <person name="Benocci T."/>
            <person name="Peng M."/>
            <person name="Battaglia E."/>
            <person name="Haridas S."/>
            <person name="Andreopoulos W."/>
            <person name="Labutti K."/>
            <person name="Pangilinan J."/>
            <person name="Floch G.L."/>
            <person name="Makela M.R."/>
            <person name="Henrissat B."/>
            <person name="Grigoriev I.V."/>
            <person name="Crouch J.A."/>
            <person name="De Vries R.P."/>
            <person name="Sukno S.A."/>
            <person name="Thon M.R."/>
        </authorList>
    </citation>
    <scope>NUCLEOTIDE SEQUENCE</scope>
    <source>
        <strain evidence="1">MAFF235873</strain>
    </source>
</reference>